<keyword evidence="4" id="KW-1185">Reference proteome</keyword>
<dbReference type="AlphaFoldDB" id="A0AAV7Q9I8"/>
<keyword evidence="2" id="KW-0732">Signal</keyword>
<evidence type="ECO:0000256" key="2">
    <source>
        <dbReference type="SAM" id="SignalP"/>
    </source>
</evidence>
<accession>A0AAV7Q9I8</accession>
<reference evidence="3" key="1">
    <citation type="journal article" date="2022" name="bioRxiv">
        <title>Sequencing and chromosome-scale assembly of the giantPleurodeles waltlgenome.</title>
        <authorList>
            <person name="Brown T."/>
            <person name="Elewa A."/>
            <person name="Iarovenko S."/>
            <person name="Subramanian E."/>
            <person name="Araus A.J."/>
            <person name="Petzold A."/>
            <person name="Susuki M."/>
            <person name="Suzuki K.-i.T."/>
            <person name="Hayashi T."/>
            <person name="Toyoda A."/>
            <person name="Oliveira C."/>
            <person name="Osipova E."/>
            <person name="Leigh N.D."/>
            <person name="Simon A."/>
            <person name="Yun M.H."/>
        </authorList>
    </citation>
    <scope>NUCLEOTIDE SEQUENCE</scope>
    <source>
        <strain evidence="3">20211129_DDA</strain>
        <tissue evidence="3">Liver</tissue>
    </source>
</reference>
<dbReference type="EMBL" id="JANPWB010000010">
    <property type="protein sequence ID" value="KAJ1135904.1"/>
    <property type="molecule type" value="Genomic_DNA"/>
</dbReference>
<comment type="caution">
    <text evidence="3">The sequence shown here is derived from an EMBL/GenBank/DDBJ whole genome shotgun (WGS) entry which is preliminary data.</text>
</comment>
<evidence type="ECO:0000313" key="3">
    <source>
        <dbReference type="EMBL" id="KAJ1135904.1"/>
    </source>
</evidence>
<sequence length="122" mass="12717">MMLLVALLWVLSPELSRLLLPDRGLSSEHLPLRTPSLRARAGERKAPGDSGGSGVPSSPACDGESSPSATAASDPRLRPLAMLRVRQSPVMGGSLSEAQEARGGGGRVTRNQEKLRGRGGGH</sequence>
<feature type="signal peptide" evidence="2">
    <location>
        <begin position="1"/>
        <end position="16"/>
    </location>
</feature>
<feature type="region of interest" description="Disordered" evidence="1">
    <location>
        <begin position="21"/>
        <end position="122"/>
    </location>
</feature>
<evidence type="ECO:0000256" key="1">
    <source>
        <dbReference type="SAM" id="MobiDB-lite"/>
    </source>
</evidence>
<protein>
    <submittedName>
        <fullName evidence="3">Uncharacterized protein</fullName>
    </submittedName>
</protein>
<feature type="chain" id="PRO_5043832349" evidence="2">
    <location>
        <begin position="17"/>
        <end position="122"/>
    </location>
</feature>
<evidence type="ECO:0000313" key="4">
    <source>
        <dbReference type="Proteomes" id="UP001066276"/>
    </source>
</evidence>
<gene>
    <name evidence="3" type="ORF">NDU88_002333</name>
</gene>
<dbReference type="Proteomes" id="UP001066276">
    <property type="component" value="Chromosome 6"/>
</dbReference>
<name>A0AAV7Q9I8_PLEWA</name>
<organism evidence="3 4">
    <name type="scientific">Pleurodeles waltl</name>
    <name type="common">Iberian ribbed newt</name>
    <dbReference type="NCBI Taxonomy" id="8319"/>
    <lineage>
        <taxon>Eukaryota</taxon>
        <taxon>Metazoa</taxon>
        <taxon>Chordata</taxon>
        <taxon>Craniata</taxon>
        <taxon>Vertebrata</taxon>
        <taxon>Euteleostomi</taxon>
        <taxon>Amphibia</taxon>
        <taxon>Batrachia</taxon>
        <taxon>Caudata</taxon>
        <taxon>Salamandroidea</taxon>
        <taxon>Salamandridae</taxon>
        <taxon>Pleurodelinae</taxon>
        <taxon>Pleurodeles</taxon>
    </lineage>
</organism>
<proteinExistence type="predicted"/>